<keyword evidence="5" id="KW-0998">Cell outer membrane</keyword>
<keyword evidence="9" id="KW-1185">Reference proteome</keyword>
<feature type="signal peptide" evidence="6">
    <location>
        <begin position="1"/>
        <end position="22"/>
    </location>
</feature>
<dbReference type="Gene3D" id="1.25.40.390">
    <property type="match status" value="1"/>
</dbReference>
<evidence type="ECO:0000313" key="9">
    <source>
        <dbReference type="Proteomes" id="UP001597512"/>
    </source>
</evidence>
<evidence type="ECO:0000256" key="2">
    <source>
        <dbReference type="ARBA" id="ARBA00006275"/>
    </source>
</evidence>
<dbReference type="InterPro" id="IPR012944">
    <property type="entry name" value="SusD_RagB_dom"/>
</dbReference>
<name>A0ABW6AG67_9BACT</name>
<evidence type="ECO:0000256" key="5">
    <source>
        <dbReference type="ARBA" id="ARBA00023237"/>
    </source>
</evidence>
<evidence type="ECO:0000256" key="6">
    <source>
        <dbReference type="SAM" id="SignalP"/>
    </source>
</evidence>
<feature type="chain" id="PRO_5045340585" evidence="6">
    <location>
        <begin position="23"/>
        <end position="460"/>
    </location>
</feature>
<keyword evidence="4" id="KW-0472">Membrane</keyword>
<protein>
    <submittedName>
        <fullName evidence="8">RagB/SusD family nutrient uptake outer membrane protein</fullName>
    </submittedName>
</protein>
<evidence type="ECO:0000259" key="7">
    <source>
        <dbReference type="Pfam" id="PF07980"/>
    </source>
</evidence>
<dbReference type="Pfam" id="PF07980">
    <property type="entry name" value="SusD_RagB"/>
    <property type="match status" value="1"/>
</dbReference>
<organism evidence="8 9">
    <name type="scientific">Spirosoma flavum</name>
    <dbReference type="NCBI Taxonomy" id="2048557"/>
    <lineage>
        <taxon>Bacteria</taxon>
        <taxon>Pseudomonadati</taxon>
        <taxon>Bacteroidota</taxon>
        <taxon>Cytophagia</taxon>
        <taxon>Cytophagales</taxon>
        <taxon>Cytophagaceae</taxon>
        <taxon>Spirosoma</taxon>
    </lineage>
</organism>
<dbReference type="SUPFAM" id="SSF48452">
    <property type="entry name" value="TPR-like"/>
    <property type="match status" value="1"/>
</dbReference>
<reference evidence="9" key="1">
    <citation type="journal article" date="2019" name="Int. J. Syst. Evol. Microbiol.">
        <title>The Global Catalogue of Microorganisms (GCM) 10K type strain sequencing project: providing services to taxonomists for standard genome sequencing and annotation.</title>
        <authorList>
            <consortium name="The Broad Institute Genomics Platform"/>
            <consortium name="The Broad Institute Genome Sequencing Center for Infectious Disease"/>
            <person name="Wu L."/>
            <person name="Ma J."/>
        </authorList>
    </citation>
    <scope>NUCLEOTIDE SEQUENCE [LARGE SCALE GENOMIC DNA]</scope>
    <source>
        <strain evidence="9">KCTC 52490</strain>
    </source>
</reference>
<comment type="subcellular location">
    <subcellularLocation>
        <location evidence="1">Cell outer membrane</location>
    </subcellularLocation>
</comment>
<feature type="domain" description="RagB/SusD" evidence="7">
    <location>
        <begin position="347"/>
        <end position="430"/>
    </location>
</feature>
<comment type="similarity">
    <text evidence="2">Belongs to the SusD family.</text>
</comment>
<sequence>MIRTKFSTCVVLTALVSGLTSCGFFKTDKLVDPNNISVASFVNNPTRDQVNLLAVGVQAVPRTGYLDLIRITSTVGREGINSASTDNRYFTELLGTTAATFGGATDPNGIFNTYYTSFSSTRRVAEFFNLACQSATALSAAEKAGAKGFARTIQGWAMLELLNMQYKNGIRSGYTDLNTPGDMLKPLKFTDYAGGLDLVISTLNDGATSLDAAGTTFAFASAFTSGWAGFTTPATMKQVNRAFAARAYMYKQDWANMNTALSQSFLSLTGSLTVGPQLNFANAQNDTPNSLFQNPDGNGAPYVLFDDIVTGAEPGDKRIATKTRKRTTARSSGAISSSYEIQLYASNAAPISIIRNEELVLMSAEAKAQTGDLPGATAAINVVRTTAGLAAYSGAATKDALITEVLNQRKYSLLFEGHRWFDARRYNLLTTLPYSTSPYKVFDSMVRPNAETQWELANPL</sequence>
<dbReference type="RefSeq" id="WP_381500230.1">
    <property type="nucleotide sequence ID" value="NZ_JBHUOM010000002.1"/>
</dbReference>
<dbReference type="Proteomes" id="UP001597512">
    <property type="component" value="Unassembled WGS sequence"/>
</dbReference>
<dbReference type="InterPro" id="IPR011990">
    <property type="entry name" value="TPR-like_helical_dom_sf"/>
</dbReference>
<dbReference type="PROSITE" id="PS51257">
    <property type="entry name" value="PROKAR_LIPOPROTEIN"/>
    <property type="match status" value="1"/>
</dbReference>
<dbReference type="EMBL" id="JBHUOM010000002">
    <property type="protein sequence ID" value="MFD2934419.1"/>
    <property type="molecule type" value="Genomic_DNA"/>
</dbReference>
<proteinExistence type="inferred from homology"/>
<accession>A0ABW6AG67</accession>
<evidence type="ECO:0000256" key="4">
    <source>
        <dbReference type="ARBA" id="ARBA00023136"/>
    </source>
</evidence>
<evidence type="ECO:0000313" key="8">
    <source>
        <dbReference type="EMBL" id="MFD2934419.1"/>
    </source>
</evidence>
<gene>
    <name evidence="8" type="ORF">ACFS25_11555</name>
</gene>
<evidence type="ECO:0000256" key="1">
    <source>
        <dbReference type="ARBA" id="ARBA00004442"/>
    </source>
</evidence>
<keyword evidence="3 6" id="KW-0732">Signal</keyword>
<comment type="caution">
    <text evidence="8">The sequence shown here is derived from an EMBL/GenBank/DDBJ whole genome shotgun (WGS) entry which is preliminary data.</text>
</comment>
<evidence type="ECO:0000256" key="3">
    <source>
        <dbReference type="ARBA" id="ARBA00022729"/>
    </source>
</evidence>